<dbReference type="SFLD" id="SFLDS00029">
    <property type="entry name" value="Radical_SAM"/>
    <property type="match status" value="1"/>
</dbReference>
<keyword evidence="3" id="KW-0949">S-adenosyl-L-methionine</keyword>
<dbReference type="CDD" id="cd01335">
    <property type="entry name" value="Radical_SAM"/>
    <property type="match status" value="1"/>
</dbReference>
<dbReference type="GO" id="GO:0051539">
    <property type="term" value="F:4 iron, 4 sulfur cluster binding"/>
    <property type="evidence" value="ECO:0007669"/>
    <property type="project" value="UniProtKB-KW"/>
</dbReference>
<organism evidence="8 9">
    <name type="scientific">Fermentimonas caenicola</name>
    <dbReference type="NCBI Taxonomy" id="1562970"/>
    <lineage>
        <taxon>Bacteria</taxon>
        <taxon>Pseudomonadati</taxon>
        <taxon>Bacteroidota</taxon>
        <taxon>Bacteroidia</taxon>
        <taxon>Bacteroidales</taxon>
        <taxon>Dysgonomonadaceae</taxon>
        <taxon>Fermentimonas</taxon>
    </lineage>
</organism>
<proteinExistence type="predicted"/>
<evidence type="ECO:0000313" key="9">
    <source>
        <dbReference type="Proteomes" id="UP000032417"/>
    </source>
</evidence>
<keyword evidence="2" id="KW-0004">4Fe-4S</keyword>
<reference evidence="8 9" key="1">
    <citation type="submission" date="2014-08" db="EMBL/GenBank/DDBJ databases">
        <authorList>
            <person name="Wibberg D."/>
        </authorList>
    </citation>
    <scope>NUCLEOTIDE SEQUENCE [LARGE SCALE GENOMIC DNA]</scope>
    <source>
        <strain evidence="9">ING2-E5B</strain>
    </source>
</reference>
<dbReference type="Pfam" id="PF04055">
    <property type="entry name" value="Radical_SAM"/>
    <property type="match status" value="1"/>
</dbReference>
<keyword evidence="4" id="KW-0479">Metal-binding</keyword>
<evidence type="ECO:0000256" key="3">
    <source>
        <dbReference type="ARBA" id="ARBA00022691"/>
    </source>
</evidence>
<evidence type="ECO:0000256" key="4">
    <source>
        <dbReference type="ARBA" id="ARBA00022723"/>
    </source>
</evidence>
<dbReference type="EMBL" id="LN515532">
    <property type="protein sequence ID" value="CEA15359.1"/>
    <property type="molecule type" value="Genomic_DNA"/>
</dbReference>
<evidence type="ECO:0000256" key="2">
    <source>
        <dbReference type="ARBA" id="ARBA00022485"/>
    </source>
</evidence>
<dbReference type="KEGG" id="pbt:ING2E5B_0592"/>
<dbReference type="PANTHER" id="PTHR43787:SF11">
    <property type="entry name" value="UPF0026 PROTEIN SLR1464"/>
    <property type="match status" value="1"/>
</dbReference>
<comment type="cofactor">
    <cofactor evidence="1">
        <name>[4Fe-4S] cluster</name>
        <dbReference type="ChEBI" id="CHEBI:49883"/>
    </cofactor>
</comment>
<dbReference type="Gene3D" id="3.20.20.70">
    <property type="entry name" value="Aldolase class I"/>
    <property type="match status" value="1"/>
</dbReference>
<keyword evidence="5" id="KW-0408">Iron</keyword>
<gene>
    <name evidence="8" type="ORF">ING2E5B_0592</name>
</gene>
<dbReference type="STRING" id="1562970.ING2E5B_0592"/>
<protein>
    <submittedName>
        <fullName evidence="8">UPF0026 protein</fullName>
    </submittedName>
</protein>
<dbReference type="InterPro" id="IPR013785">
    <property type="entry name" value="Aldolase_TIM"/>
</dbReference>
<dbReference type="GO" id="GO:0003824">
    <property type="term" value="F:catalytic activity"/>
    <property type="evidence" value="ECO:0007669"/>
    <property type="project" value="InterPro"/>
</dbReference>
<dbReference type="InterPro" id="IPR040084">
    <property type="entry name" value="GTPase_Obg"/>
</dbReference>
<accession>A0A098BXG6</accession>
<dbReference type="InterPro" id="IPR058240">
    <property type="entry name" value="rSAM_sf"/>
</dbReference>
<evidence type="ECO:0000256" key="5">
    <source>
        <dbReference type="ARBA" id="ARBA00023004"/>
    </source>
</evidence>
<dbReference type="PROSITE" id="PS51918">
    <property type="entry name" value="RADICAL_SAM"/>
    <property type="match status" value="1"/>
</dbReference>
<keyword evidence="9" id="KW-1185">Reference proteome</keyword>
<dbReference type="HOGENOM" id="CLU_058377_0_0_10"/>
<dbReference type="Proteomes" id="UP000032417">
    <property type="component" value="Chromosome 1"/>
</dbReference>
<dbReference type="SUPFAM" id="SSF102114">
    <property type="entry name" value="Radical SAM enzymes"/>
    <property type="match status" value="1"/>
</dbReference>
<dbReference type="GO" id="GO:0046872">
    <property type="term" value="F:metal ion binding"/>
    <property type="evidence" value="ECO:0007669"/>
    <property type="project" value="UniProtKB-KW"/>
</dbReference>
<dbReference type="SFLD" id="SFLDG01083">
    <property type="entry name" value="Uncharacterised_Radical_SAM_Su"/>
    <property type="match status" value="1"/>
</dbReference>
<dbReference type="PANTHER" id="PTHR43787">
    <property type="entry name" value="FEMO COFACTOR BIOSYNTHESIS PROTEIN NIFB-RELATED"/>
    <property type="match status" value="1"/>
</dbReference>
<dbReference type="OrthoDB" id="9795504at2"/>
<name>A0A098BXG6_9BACT</name>
<evidence type="ECO:0000313" key="8">
    <source>
        <dbReference type="EMBL" id="CEA15359.1"/>
    </source>
</evidence>
<sequence>MITFGPVPSRRLGQSLGINNIPGDKICTYACIYCQVGATRHYTLERASYYSPEQILAAVEEHLSKLQAVPDYLTFVPNGEPTLDIHLKESIRLLMQSGIPIAVITNASLLGDAAVRDALSLADWVSVKVDANDETVWKKINRPHPKLTFEGYKEGLLTFASSYKGILATETLMVDGVNDGAELLQHNASLIATINPSRAYLSIPTRPPAMRSVKKPDEEAINRAYQIYTDAGLHCEMLLGFEGSDTGFTGDAREDILNMSAVHPIREETMGEILRKNRADSSLPDQLVREKEIREVIYQDKKFWIRNFTRAEGIGLA</sequence>
<evidence type="ECO:0000259" key="7">
    <source>
        <dbReference type="PROSITE" id="PS51918"/>
    </source>
</evidence>
<dbReference type="AlphaFoldDB" id="A0A098BXG6"/>
<feature type="domain" description="Radical SAM core" evidence="7">
    <location>
        <begin position="10"/>
        <end position="242"/>
    </location>
</feature>
<dbReference type="InterPro" id="IPR007197">
    <property type="entry name" value="rSAM"/>
</dbReference>
<keyword evidence="6" id="KW-0411">Iron-sulfur</keyword>
<evidence type="ECO:0000256" key="6">
    <source>
        <dbReference type="ARBA" id="ARBA00023014"/>
    </source>
</evidence>
<evidence type="ECO:0000256" key="1">
    <source>
        <dbReference type="ARBA" id="ARBA00001966"/>
    </source>
</evidence>